<dbReference type="PANTHER" id="PTHR40841">
    <property type="entry name" value="SIDEROPHORE TRIACETYLFUSARININE C ESTERASE"/>
    <property type="match status" value="1"/>
</dbReference>
<protein>
    <submittedName>
        <fullName evidence="4">Alpha/beta hydrolase</fullName>
    </submittedName>
</protein>
<dbReference type="EMBL" id="JABBCX010000020">
    <property type="protein sequence ID" value="NMF50385.1"/>
    <property type="molecule type" value="Genomic_DNA"/>
</dbReference>
<name>A0A7X9YHF2_9GAMM</name>
<sequence>MNTALKYLLLLCALMCFKLSANTPYQIPRSSVIELTEPATKRVYPVFIQLPKSYKKQPEKIYPVIYLTDAPYTFPIVAGATRFPMNSGNMQEAIIVAISYEKGSRGSNSRIRDYTPNKAQSWKKQTGNAQNHALFLKNTVLPFIQSNYRASSTQKTYIGNSLGGLFGATILFTMPDLFNNYIIGSPSVWFNSNAVLALQAHKPKVPTKVYISVGAKETLSFGEGQNMVAGAKQLTQKINALSSDNIELKSVVIEGASHATAFPTTAIQGLDWVLGMTPIDLNI</sequence>
<dbReference type="Pfam" id="PF00756">
    <property type="entry name" value="Esterase"/>
    <property type="match status" value="1"/>
</dbReference>
<dbReference type="Gene3D" id="3.40.50.1820">
    <property type="entry name" value="alpha/beta hydrolase"/>
    <property type="match status" value="1"/>
</dbReference>
<gene>
    <name evidence="4" type="ORF">HHL01_19770</name>
</gene>
<dbReference type="GO" id="GO:0016788">
    <property type="term" value="F:hydrolase activity, acting on ester bonds"/>
    <property type="evidence" value="ECO:0007669"/>
    <property type="project" value="TreeGrafter"/>
</dbReference>
<dbReference type="Proteomes" id="UP000519126">
    <property type="component" value="Unassembled WGS sequence"/>
</dbReference>
<accession>A0A7X9YHF2</accession>
<keyword evidence="3" id="KW-0732">Signal</keyword>
<evidence type="ECO:0000256" key="2">
    <source>
        <dbReference type="ARBA" id="ARBA00022801"/>
    </source>
</evidence>
<dbReference type="PANTHER" id="PTHR40841:SF2">
    <property type="entry name" value="SIDEROPHORE-DEGRADING ESTERASE (EUROFUNG)"/>
    <property type="match status" value="1"/>
</dbReference>
<evidence type="ECO:0000256" key="3">
    <source>
        <dbReference type="SAM" id="SignalP"/>
    </source>
</evidence>
<dbReference type="AlphaFoldDB" id="A0A7X9YHF2"/>
<proteinExistence type="inferred from homology"/>
<evidence type="ECO:0000313" key="5">
    <source>
        <dbReference type="Proteomes" id="UP000519126"/>
    </source>
</evidence>
<dbReference type="InterPro" id="IPR000801">
    <property type="entry name" value="Esterase-like"/>
</dbReference>
<comment type="caution">
    <text evidence="4">The sequence shown here is derived from an EMBL/GenBank/DDBJ whole genome shotgun (WGS) entry which is preliminary data.</text>
</comment>
<dbReference type="SUPFAM" id="SSF53474">
    <property type="entry name" value="alpha/beta-Hydrolases"/>
    <property type="match status" value="1"/>
</dbReference>
<comment type="similarity">
    <text evidence="1">Belongs to the esterase D family.</text>
</comment>
<evidence type="ECO:0000256" key="1">
    <source>
        <dbReference type="ARBA" id="ARBA00005622"/>
    </source>
</evidence>
<reference evidence="4 5" key="1">
    <citation type="submission" date="2020-04" db="EMBL/GenBank/DDBJ databases">
        <title>Genome Sequencing and Assembley of Pseudoalteromonas artica.</title>
        <authorList>
            <person name="Akerly B."/>
            <person name="Cook G."/>
        </authorList>
    </citation>
    <scope>NUCLEOTIDE SEQUENCE [LARGE SCALE GENOMIC DNA]</scope>
    <source>
        <strain evidence="4 5">NEC-BIFX-0059</strain>
    </source>
</reference>
<dbReference type="InterPro" id="IPR052558">
    <property type="entry name" value="Siderophore_Hydrolase_D"/>
</dbReference>
<feature type="chain" id="PRO_5031341822" evidence="3">
    <location>
        <begin position="22"/>
        <end position="283"/>
    </location>
</feature>
<organism evidence="4 5">
    <name type="scientific">Pseudoalteromonas arctica</name>
    <dbReference type="NCBI Taxonomy" id="394751"/>
    <lineage>
        <taxon>Bacteria</taxon>
        <taxon>Pseudomonadati</taxon>
        <taxon>Pseudomonadota</taxon>
        <taxon>Gammaproteobacteria</taxon>
        <taxon>Alteromonadales</taxon>
        <taxon>Pseudoalteromonadaceae</taxon>
        <taxon>Pseudoalteromonas</taxon>
    </lineage>
</organism>
<feature type="signal peptide" evidence="3">
    <location>
        <begin position="1"/>
        <end position="21"/>
    </location>
</feature>
<dbReference type="RefSeq" id="WP_170072997.1">
    <property type="nucleotide sequence ID" value="NZ_JABBCX010000020.1"/>
</dbReference>
<keyword evidence="2 4" id="KW-0378">Hydrolase</keyword>
<evidence type="ECO:0000313" key="4">
    <source>
        <dbReference type="EMBL" id="NMF50385.1"/>
    </source>
</evidence>
<dbReference type="InterPro" id="IPR029058">
    <property type="entry name" value="AB_hydrolase_fold"/>
</dbReference>